<feature type="domain" description="PDZ" evidence="2">
    <location>
        <begin position="10"/>
        <end position="90"/>
    </location>
</feature>
<feature type="compositionally biased region" description="Basic and acidic residues" evidence="1">
    <location>
        <begin position="318"/>
        <end position="330"/>
    </location>
</feature>
<dbReference type="InterPro" id="IPR001478">
    <property type="entry name" value="PDZ"/>
</dbReference>
<dbReference type="InterPro" id="IPR036034">
    <property type="entry name" value="PDZ_sf"/>
</dbReference>
<evidence type="ECO:0000259" key="2">
    <source>
        <dbReference type="PROSITE" id="PS50106"/>
    </source>
</evidence>
<dbReference type="SMART" id="SM00228">
    <property type="entry name" value="PDZ"/>
    <property type="match status" value="1"/>
</dbReference>
<dbReference type="InterPro" id="IPR051566">
    <property type="entry name" value="CNKSR"/>
</dbReference>
<sequence>MILQPASLDTVTLRQGGKPLGFDVVPSFCGHHQLADIRFGSPAHASGAVHNGDEIVQVGSQCVIGWSGAGVLRQCSAAGPELTLRLRRRAAATRRGPRCARAGGAPTAAARPAAPAPAPAPSSSDESEALSPPASPTQLQPDHTRIYPPKPRAVVQRRHTISGDSSLYKRPSHAIEQFWQELKQQRWGREGGSISMSPAPDDTALYARDKAVSCSTGLELSPRPRTCLGVVLDRARPAPPPAPPGPGLAPSGLGLAPSGPPPTDEPSPSDRNRGKLDKSHSTPAYDFDASLDEPGPLAAQTIPESPTTPTDSPLALHSTDKADRILDFKKSSSQIGEAIQRGRRSNADERSLPTEPEPHGEDDMFAGERDETATERILETINIAMMEHRRRTERPEPDCDTYRSQAAPRPAPPPRPGGLGALGAGARPSGGRAPPQFPVLRAVPRPEEPPTSPLKPVRPVDATHISVPLRHITKHDIRVIPSERHEMPAINSPVSEPVSSPGAGPAGSLRRRSPGPPAAGPAGSLRRRSPGPPAAGAGDIVMGAHVSTDSSGKGHALSPTSAVRGIFPNSKSRSLKKKSSILASK</sequence>
<feature type="compositionally biased region" description="Basic and acidic residues" evidence="1">
    <location>
        <begin position="268"/>
        <end position="280"/>
    </location>
</feature>
<feature type="compositionally biased region" description="Low complexity" evidence="1">
    <location>
        <begin position="248"/>
        <end position="257"/>
    </location>
</feature>
<feature type="compositionally biased region" description="Low complexity" evidence="1">
    <location>
        <begin position="424"/>
        <end position="434"/>
    </location>
</feature>
<feature type="region of interest" description="Disordered" evidence="1">
    <location>
        <begin position="477"/>
        <end position="585"/>
    </location>
</feature>
<dbReference type="Proteomes" id="UP000814243">
    <property type="component" value="Unassembled WGS sequence"/>
</dbReference>
<feature type="region of interest" description="Disordered" evidence="1">
    <location>
        <begin position="89"/>
        <end position="167"/>
    </location>
</feature>
<feature type="compositionally biased region" description="Polar residues" evidence="1">
    <location>
        <begin position="302"/>
        <end position="311"/>
    </location>
</feature>
<feature type="region of interest" description="Disordered" evidence="1">
    <location>
        <begin position="233"/>
        <end position="370"/>
    </location>
</feature>
<dbReference type="PANTHER" id="PTHR12844:SF42">
    <property type="entry name" value="CONNECTOR ENHANCER OF KSR PROTEIN CNK"/>
    <property type="match status" value="1"/>
</dbReference>
<feature type="compositionally biased region" description="Basic and acidic residues" evidence="1">
    <location>
        <begin position="477"/>
        <end position="487"/>
    </location>
</feature>
<dbReference type="PANTHER" id="PTHR12844">
    <property type="entry name" value="CONNECTOR ENCHANCER OF KINASE SUPPRESSOR OF RAS"/>
    <property type="match status" value="1"/>
</dbReference>
<organism evidence="3 4">
    <name type="scientific">Spodoptera exigua</name>
    <name type="common">Beet armyworm</name>
    <name type="synonym">Noctua fulgens</name>
    <dbReference type="NCBI Taxonomy" id="7107"/>
    <lineage>
        <taxon>Eukaryota</taxon>
        <taxon>Metazoa</taxon>
        <taxon>Ecdysozoa</taxon>
        <taxon>Arthropoda</taxon>
        <taxon>Hexapoda</taxon>
        <taxon>Insecta</taxon>
        <taxon>Pterygota</taxon>
        <taxon>Neoptera</taxon>
        <taxon>Endopterygota</taxon>
        <taxon>Lepidoptera</taxon>
        <taxon>Glossata</taxon>
        <taxon>Ditrysia</taxon>
        <taxon>Noctuoidea</taxon>
        <taxon>Noctuidae</taxon>
        <taxon>Amphipyrinae</taxon>
        <taxon>Spodoptera</taxon>
    </lineage>
</organism>
<gene>
    <name evidence="3" type="ORF">HF086_003042</name>
</gene>
<proteinExistence type="predicted"/>
<feature type="compositionally biased region" description="Basic and acidic residues" evidence="1">
    <location>
        <begin position="345"/>
        <end position="370"/>
    </location>
</feature>
<name>A0A922SJV5_SPOEX</name>
<feature type="compositionally biased region" description="Pro residues" evidence="1">
    <location>
        <begin position="237"/>
        <end position="247"/>
    </location>
</feature>
<dbReference type="EMBL" id="JACEFF010000262">
    <property type="protein sequence ID" value="KAH9640952.1"/>
    <property type="molecule type" value="Genomic_DNA"/>
</dbReference>
<dbReference type="SUPFAM" id="SSF50156">
    <property type="entry name" value="PDZ domain-like"/>
    <property type="match status" value="1"/>
</dbReference>
<feature type="compositionally biased region" description="Low complexity" evidence="1">
    <location>
        <begin position="99"/>
        <end position="113"/>
    </location>
</feature>
<evidence type="ECO:0000256" key="1">
    <source>
        <dbReference type="SAM" id="MobiDB-lite"/>
    </source>
</evidence>
<protein>
    <recommendedName>
        <fullName evidence="2">PDZ domain-containing protein</fullName>
    </recommendedName>
</protein>
<evidence type="ECO:0000313" key="3">
    <source>
        <dbReference type="EMBL" id="KAH9640952.1"/>
    </source>
</evidence>
<comment type="caution">
    <text evidence="3">The sequence shown here is derived from an EMBL/GenBank/DDBJ whole genome shotgun (WGS) entry which is preliminary data.</text>
</comment>
<feature type="region of interest" description="Disordered" evidence="1">
    <location>
        <begin position="383"/>
        <end position="460"/>
    </location>
</feature>
<evidence type="ECO:0000313" key="4">
    <source>
        <dbReference type="Proteomes" id="UP000814243"/>
    </source>
</evidence>
<dbReference type="Gene3D" id="2.30.42.10">
    <property type="match status" value="1"/>
</dbReference>
<accession>A0A922SJV5</accession>
<dbReference type="PROSITE" id="PS50106">
    <property type="entry name" value="PDZ"/>
    <property type="match status" value="1"/>
</dbReference>
<dbReference type="AlphaFoldDB" id="A0A922SJV5"/>
<feature type="compositionally biased region" description="Basic residues" evidence="1">
    <location>
        <begin position="89"/>
        <end position="98"/>
    </location>
</feature>
<feature type="compositionally biased region" description="Low complexity" evidence="1">
    <location>
        <begin position="121"/>
        <end position="132"/>
    </location>
</feature>
<reference evidence="3" key="1">
    <citation type="journal article" date="2021" name="G3 (Bethesda)">
        <title>Genome and transcriptome analysis of the beet armyworm Spodoptera exigua reveals targets for pest control. .</title>
        <authorList>
            <person name="Simon S."/>
            <person name="Breeschoten T."/>
            <person name="Jansen H.J."/>
            <person name="Dirks R.P."/>
            <person name="Schranz M.E."/>
            <person name="Ros V.I.D."/>
        </authorList>
    </citation>
    <scope>NUCLEOTIDE SEQUENCE</scope>
    <source>
        <strain evidence="3">TB_SE_WUR_2020</strain>
    </source>
</reference>